<dbReference type="Proteomes" id="UP000217065">
    <property type="component" value="Unassembled WGS sequence"/>
</dbReference>
<dbReference type="SUPFAM" id="SSF54980">
    <property type="entry name" value="EF-G C-terminal domain-like"/>
    <property type="match status" value="1"/>
</dbReference>
<evidence type="ECO:0000259" key="2">
    <source>
        <dbReference type="Pfam" id="PF01205"/>
    </source>
</evidence>
<dbReference type="Gene3D" id="3.30.70.240">
    <property type="match status" value="1"/>
</dbReference>
<dbReference type="InterPro" id="IPR023582">
    <property type="entry name" value="Impact"/>
</dbReference>
<evidence type="ECO:0000259" key="3">
    <source>
        <dbReference type="Pfam" id="PF09186"/>
    </source>
</evidence>
<dbReference type="OrthoDB" id="9813771at2"/>
<dbReference type="PANTHER" id="PTHR16301">
    <property type="entry name" value="IMPACT-RELATED"/>
    <property type="match status" value="1"/>
</dbReference>
<sequence>MNSNYYTIKKSCQHEILIQRSRFICHLKRTNNEQEAQKFINSIRSEHKSANHNCFAYVIGENNAIQKASDDGEPTGTAGVPMLEVLKKQDLRNVTAVVTRYFGGIKLGGGGLIRAYGSSVSEGLSVAGIVERVRHVLYTISVDYTLLGKLENELRQNVYQLHEIRYTDKVELLVYVNEKSTEEFEEWITSLTNANAEVSKGEISFLELDN</sequence>
<dbReference type="Pfam" id="PF09186">
    <property type="entry name" value="DUF1949"/>
    <property type="match status" value="1"/>
</dbReference>
<dbReference type="EMBL" id="NOKQ01000134">
    <property type="protein sequence ID" value="OZS79069.1"/>
    <property type="molecule type" value="Genomic_DNA"/>
</dbReference>
<dbReference type="SUPFAM" id="SSF54211">
    <property type="entry name" value="Ribosomal protein S5 domain 2-like"/>
    <property type="match status" value="1"/>
</dbReference>
<dbReference type="Pfam" id="PF01205">
    <property type="entry name" value="Impact_N"/>
    <property type="match status" value="1"/>
</dbReference>
<dbReference type="GO" id="GO:0006446">
    <property type="term" value="P:regulation of translational initiation"/>
    <property type="evidence" value="ECO:0007669"/>
    <property type="project" value="TreeGrafter"/>
</dbReference>
<protein>
    <submittedName>
        <fullName evidence="4">YigZ family protein</fullName>
    </submittedName>
</protein>
<evidence type="ECO:0000313" key="4">
    <source>
        <dbReference type="EMBL" id="OZS79069.1"/>
    </source>
</evidence>
<evidence type="ECO:0000256" key="1">
    <source>
        <dbReference type="ARBA" id="ARBA00007665"/>
    </source>
</evidence>
<dbReference type="InterPro" id="IPR035647">
    <property type="entry name" value="EFG_III/V"/>
</dbReference>
<dbReference type="NCBIfam" id="TIGR00257">
    <property type="entry name" value="IMPACT_YIGZ"/>
    <property type="match status" value="1"/>
</dbReference>
<dbReference type="InterPro" id="IPR015796">
    <property type="entry name" value="Impact_YigZ-like"/>
</dbReference>
<dbReference type="GO" id="GO:0005737">
    <property type="term" value="C:cytoplasm"/>
    <property type="evidence" value="ECO:0007669"/>
    <property type="project" value="TreeGrafter"/>
</dbReference>
<organism evidence="4 5">
    <name type="scientific">Tetzosporium hominis</name>
    <dbReference type="NCBI Taxonomy" id="2020506"/>
    <lineage>
        <taxon>Bacteria</taxon>
        <taxon>Bacillati</taxon>
        <taxon>Bacillota</taxon>
        <taxon>Bacilli</taxon>
        <taxon>Bacillales</taxon>
        <taxon>Caryophanaceae</taxon>
        <taxon>Tetzosporium</taxon>
    </lineage>
</organism>
<dbReference type="AlphaFoldDB" id="A0A264W680"/>
<dbReference type="InterPro" id="IPR001498">
    <property type="entry name" value="Impact_N"/>
</dbReference>
<feature type="domain" description="Impact N-terminal" evidence="2">
    <location>
        <begin position="20"/>
        <end position="122"/>
    </location>
</feature>
<evidence type="ECO:0000313" key="5">
    <source>
        <dbReference type="Proteomes" id="UP000217065"/>
    </source>
</evidence>
<dbReference type="InterPro" id="IPR020568">
    <property type="entry name" value="Ribosomal_Su5_D2-typ_SF"/>
</dbReference>
<dbReference type="Gene3D" id="3.30.230.30">
    <property type="entry name" value="Impact, N-terminal domain"/>
    <property type="match status" value="1"/>
</dbReference>
<comment type="caution">
    <text evidence="4">The sequence shown here is derived from an EMBL/GenBank/DDBJ whole genome shotgun (WGS) entry which is preliminary data.</text>
</comment>
<dbReference type="RefSeq" id="WP_094941448.1">
    <property type="nucleotide sequence ID" value="NZ_NOKQ01000134.1"/>
</dbReference>
<gene>
    <name evidence="4" type="ORF">CF394_01205</name>
</gene>
<dbReference type="PROSITE" id="PS00910">
    <property type="entry name" value="UPF0029"/>
    <property type="match status" value="1"/>
</dbReference>
<feature type="domain" description="UPF0029" evidence="3">
    <location>
        <begin position="140"/>
        <end position="194"/>
    </location>
</feature>
<keyword evidence="5" id="KW-1185">Reference proteome</keyword>
<accession>A0A264W680</accession>
<dbReference type="PANTHER" id="PTHR16301:SF20">
    <property type="entry name" value="IMPACT FAMILY MEMBER YIGZ"/>
    <property type="match status" value="1"/>
</dbReference>
<comment type="similarity">
    <text evidence="1">Belongs to the IMPACT family.</text>
</comment>
<name>A0A264W680_9BACL</name>
<proteinExistence type="inferred from homology"/>
<reference evidence="4 5" key="1">
    <citation type="submission" date="2017-07" db="EMBL/GenBank/DDBJ databases">
        <title>Tetzosporium hominis gen.nov. sp.nov.</title>
        <authorList>
            <person name="Tetz G."/>
            <person name="Tetz V."/>
        </authorList>
    </citation>
    <scope>NUCLEOTIDE SEQUENCE [LARGE SCALE GENOMIC DNA]</scope>
    <source>
        <strain evidence="4 5">VT-49</strain>
    </source>
</reference>
<dbReference type="InterPro" id="IPR036956">
    <property type="entry name" value="Impact_N_sf"/>
</dbReference>
<dbReference type="InterPro" id="IPR020569">
    <property type="entry name" value="UPF0029_Impact_CS"/>
</dbReference>
<dbReference type="InterPro" id="IPR015269">
    <property type="entry name" value="UPF0029_Impact_C"/>
</dbReference>